<dbReference type="EMBL" id="CAJOBD010000011">
    <property type="protein sequence ID" value="CAF3532134.1"/>
    <property type="molecule type" value="Genomic_DNA"/>
</dbReference>
<dbReference type="PROSITE" id="PS50089">
    <property type="entry name" value="ZF_RING_2"/>
    <property type="match status" value="1"/>
</dbReference>
<feature type="compositionally biased region" description="Low complexity" evidence="4">
    <location>
        <begin position="120"/>
        <end position="147"/>
    </location>
</feature>
<dbReference type="SMART" id="SM00184">
    <property type="entry name" value="RING"/>
    <property type="match status" value="1"/>
</dbReference>
<dbReference type="SUPFAM" id="SSF57850">
    <property type="entry name" value="RING/U-box"/>
    <property type="match status" value="1"/>
</dbReference>
<evidence type="ECO:0000256" key="3">
    <source>
        <dbReference type="PROSITE-ProRule" id="PRU00175"/>
    </source>
</evidence>
<dbReference type="SUPFAM" id="SSF53300">
    <property type="entry name" value="vWA-like"/>
    <property type="match status" value="1"/>
</dbReference>
<dbReference type="GO" id="GO:0008270">
    <property type="term" value="F:zinc ion binding"/>
    <property type="evidence" value="ECO:0007669"/>
    <property type="project" value="UniProtKB-KW"/>
</dbReference>
<dbReference type="PANTHER" id="PTHR10579">
    <property type="entry name" value="CALCIUM-ACTIVATED CHLORIDE CHANNEL REGULATOR"/>
    <property type="match status" value="1"/>
</dbReference>
<dbReference type="PANTHER" id="PTHR10579:SF43">
    <property type="entry name" value="ZINC FINGER (C3HC4-TYPE RING FINGER) FAMILY PROTEIN"/>
    <property type="match status" value="1"/>
</dbReference>
<keyword evidence="1 3" id="KW-0863">Zinc-finger</keyword>
<dbReference type="SMART" id="SM00327">
    <property type="entry name" value="VWA"/>
    <property type="match status" value="1"/>
</dbReference>
<feature type="domain" description="RING-type" evidence="5">
    <location>
        <begin position="16"/>
        <end position="59"/>
    </location>
</feature>
<feature type="domain" description="VWFA" evidence="6">
    <location>
        <begin position="228"/>
        <end position="400"/>
    </location>
</feature>
<dbReference type="InterPro" id="IPR013083">
    <property type="entry name" value="Znf_RING/FYVE/PHD"/>
</dbReference>
<gene>
    <name evidence="8" type="ORF">JBS370_LOCUS424</name>
    <name evidence="7" type="ORF">ZHD862_LOCUS2801</name>
</gene>
<reference evidence="7" key="1">
    <citation type="submission" date="2021-02" db="EMBL/GenBank/DDBJ databases">
        <authorList>
            <person name="Nowell W R."/>
        </authorList>
    </citation>
    <scope>NUCLEOTIDE SEQUENCE</scope>
</reference>
<sequence length="630" mass="70349">MATSNNSQTSNTIEECSICLSPLTQQGLDIFTTACKHQFHFQCLAKNVQAQNNECPLCRIRLDSLVNILNASSNANTSLPIQQPPAQPIIPTQTPPPANNTGVWNTITKSLSHAFSWISSGSNRPVSSSNRNNRQSTSSFSTNTPSSEDLVDEEAVRILSARINTARRQSIEGHTQFPLITVTTTLEFAGQESTKESNIYGMVTLKAPSLLSKTASEKELDELHVPIDLICVVDQSGSMSGDKIALLKHTLNYIVDQMGSLDRLAIISFHTTAFNRSNGLKLMTTENKQTLRNAITRHIQADGGTYIGSGLEMAIQLLRNRRTTNPLGAMLLLTDGQDNQYHDYSSLMESLPEGVVCHTFGYGSDHNAGLLSRLAEQGHGGTFTYIDQVDAVGHAFATALGGLFTCIAKQLRIKLEFNNDYKITHAHTIYQYEPKHLPSREITFKMTDLNADESRNLVFQLHVPKMNPSNENDSNDHTIGHASLEYIDANTDQTMRIPPIPFVLARPNQIEPQSSLLQVNYELDIQRNRAETSHVLKRAVDENNYERARDMINVQIAKIRSSVSAQNPLCQQLIRDLEHQYSNHHEFRTTMTNMYMQHGQERATYSTIATISANCYMTSGQERFRKKYIS</sequence>
<accession>A0A813TET8</accession>
<evidence type="ECO:0000259" key="6">
    <source>
        <dbReference type="PROSITE" id="PS50234"/>
    </source>
</evidence>
<dbReference type="Pfam" id="PF25524">
    <property type="entry name" value="RSLD_CPSF6"/>
    <property type="match status" value="1"/>
</dbReference>
<feature type="region of interest" description="Disordered" evidence="4">
    <location>
        <begin position="120"/>
        <end position="148"/>
    </location>
</feature>
<dbReference type="InterPro" id="IPR036465">
    <property type="entry name" value="vWFA_dom_sf"/>
</dbReference>
<evidence type="ECO:0000259" key="5">
    <source>
        <dbReference type="PROSITE" id="PS50089"/>
    </source>
</evidence>
<evidence type="ECO:0000256" key="4">
    <source>
        <dbReference type="SAM" id="MobiDB-lite"/>
    </source>
</evidence>
<proteinExistence type="predicted"/>
<keyword evidence="2" id="KW-0862">Zinc</keyword>
<protein>
    <submittedName>
        <fullName evidence="7">Uncharacterized protein</fullName>
    </submittedName>
</protein>
<dbReference type="Proteomes" id="UP000663836">
    <property type="component" value="Unassembled WGS sequence"/>
</dbReference>
<name>A0A813TET8_9BILA</name>
<dbReference type="InterPro" id="IPR057951">
    <property type="entry name" value="CPSF6/7_RSLD_N"/>
</dbReference>
<evidence type="ECO:0000256" key="1">
    <source>
        <dbReference type="ARBA" id="ARBA00022771"/>
    </source>
</evidence>
<organism evidence="7 9">
    <name type="scientific">Rotaria sordida</name>
    <dbReference type="NCBI Taxonomy" id="392033"/>
    <lineage>
        <taxon>Eukaryota</taxon>
        <taxon>Metazoa</taxon>
        <taxon>Spiralia</taxon>
        <taxon>Gnathifera</taxon>
        <taxon>Rotifera</taxon>
        <taxon>Eurotatoria</taxon>
        <taxon>Bdelloidea</taxon>
        <taxon>Philodinida</taxon>
        <taxon>Philodinidae</taxon>
        <taxon>Rotaria</taxon>
    </lineage>
</organism>
<evidence type="ECO:0000256" key="2">
    <source>
        <dbReference type="ARBA" id="ARBA00022833"/>
    </source>
</evidence>
<dbReference type="Proteomes" id="UP000663864">
    <property type="component" value="Unassembled WGS sequence"/>
</dbReference>
<evidence type="ECO:0000313" key="7">
    <source>
        <dbReference type="EMBL" id="CAF0808751.1"/>
    </source>
</evidence>
<dbReference type="InterPro" id="IPR002035">
    <property type="entry name" value="VWF_A"/>
</dbReference>
<comment type="caution">
    <text evidence="7">The sequence shown here is derived from an EMBL/GenBank/DDBJ whole genome shotgun (WGS) entry which is preliminary data.</text>
</comment>
<dbReference type="CDD" id="cd16448">
    <property type="entry name" value="RING-H2"/>
    <property type="match status" value="1"/>
</dbReference>
<dbReference type="AlphaFoldDB" id="A0A813TET8"/>
<dbReference type="Pfam" id="PF00092">
    <property type="entry name" value="VWA"/>
    <property type="match status" value="1"/>
</dbReference>
<keyword evidence="1 3" id="KW-0479">Metal-binding</keyword>
<dbReference type="Pfam" id="PF13639">
    <property type="entry name" value="zf-RING_2"/>
    <property type="match status" value="1"/>
</dbReference>
<dbReference type="PROSITE" id="PS50234">
    <property type="entry name" value="VWFA"/>
    <property type="match status" value="1"/>
</dbReference>
<dbReference type="InterPro" id="IPR051266">
    <property type="entry name" value="CLCR"/>
</dbReference>
<dbReference type="Gene3D" id="3.30.40.10">
    <property type="entry name" value="Zinc/RING finger domain, C3HC4 (zinc finger)"/>
    <property type="match status" value="1"/>
</dbReference>
<dbReference type="InterPro" id="IPR001841">
    <property type="entry name" value="Znf_RING"/>
</dbReference>
<dbReference type="Gene3D" id="3.40.50.410">
    <property type="entry name" value="von Willebrand factor, type A domain"/>
    <property type="match status" value="1"/>
</dbReference>
<dbReference type="EMBL" id="CAJNOT010000057">
    <property type="protein sequence ID" value="CAF0808751.1"/>
    <property type="molecule type" value="Genomic_DNA"/>
</dbReference>
<evidence type="ECO:0000313" key="9">
    <source>
        <dbReference type="Proteomes" id="UP000663864"/>
    </source>
</evidence>
<evidence type="ECO:0000313" key="8">
    <source>
        <dbReference type="EMBL" id="CAF3532134.1"/>
    </source>
</evidence>